<evidence type="ECO:0000256" key="5">
    <source>
        <dbReference type="ARBA" id="ARBA00022840"/>
    </source>
</evidence>
<comment type="function">
    <text evidence="9">Reversibly transfers an adenylyl group from ATP to 4'-phosphopantetheine, yielding dephospho-CoA (dPCoA) and pyrophosphate.</text>
</comment>
<dbReference type="GO" id="GO:0005524">
    <property type="term" value="F:ATP binding"/>
    <property type="evidence" value="ECO:0007669"/>
    <property type="project" value="UniProtKB-KW"/>
</dbReference>
<protein>
    <recommendedName>
        <fullName evidence="9">Phosphopantetheine adenylyltransferase</fullName>
        <ecNumber evidence="9">2.7.7.3</ecNumber>
    </recommendedName>
    <alternativeName>
        <fullName evidence="9">Dephospho-CoA pyrophosphorylase</fullName>
    </alternativeName>
    <alternativeName>
        <fullName evidence="9">Pantetheine-phosphate adenylyltransferase</fullName>
        <shortName evidence="9">PPAT</shortName>
    </alternativeName>
</protein>
<dbReference type="Gene3D" id="3.40.50.620">
    <property type="entry name" value="HUPs"/>
    <property type="match status" value="1"/>
</dbReference>
<dbReference type="PRINTS" id="PR01020">
    <property type="entry name" value="LPSBIOSNTHSS"/>
</dbReference>
<dbReference type="GO" id="GO:0004595">
    <property type="term" value="F:pantetheine-phosphate adenylyltransferase activity"/>
    <property type="evidence" value="ECO:0007669"/>
    <property type="project" value="UniProtKB-UniRule"/>
</dbReference>
<feature type="binding site" evidence="9">
    <location>
        <begin position="123"/>
        <end position="129"/>
    </location>
    <ligand>
        <name>ATP</name>
        <dbReference type="ChEBI" id="CHEBI:30616"/>
    </ligand>
</feature>
<feature type="binding site" evidence="9">
    <location>
        <position position="87"/>
    </location>
    <ligand>
        <name>substrate</name>
    </ligand>
</feature>
<keyword evidence="5 9" id="KW-0067">ATP-binding</keyword>
<comment type="catalytic activity">
    <reaction evidence="8 9">
        <text>(R)-4'-phosphopantetheine + ATP + H(+) = 3'-dephospho-CoA + diphosphate</text>
        <dbReference type="Rhea" id="RHEA:19801"/>
        <dbReference type="ChEBI" id="CHEBI:15378"/>
        <dbReference type="ChEBI" id="CHEBI:30616"/>
        <dbReference type="ChEBI" id="CHEBI:33019"/>
        <dbReference type="ChEBI" id="CHEBI:57328"/>
        <dbReference type="ChEBI" id="CHEBI:61723"/>
        <dbReference type="EC" id="2.7.7.3"/>
    </reaction>
</comment>
<dbReference type="EC" id="2.7.7.3" evidence="9"/>
<dbReference type="PANTHER" id="PTHR21342">
    <property type="entry name" value="PHOSPHOPANTETHEINE ADENYLYLTRANSFERASE"/>
    <property type="match status" value="1"/>
</dbReference>
<dbReference type="CDD" id="cd02163">
    <property type="entry name" value="PPAT"/>
    <property type="match status" value="1"/>
</dbReference>
<evidence type="ECO:0000256" key="9">
    <source>
        <dbReference type="HAMAP-Rule" id="MF_00151"/>
    </source>
</evidence>
<dbReference type="SUPFAM" id="SSF52374">
    <property type="entry name" value="Nucleotidylyl transferase"/>
    <property type="match status" value="1"/>
</dbReference>
<dbReference type="NCBIfam" id="TIGR01510">
    <property type="entry name" value="coaD_prev_kdtB"/>
    <property type="match status" value="1"/>
</dbReference>
<feature type="binding site" evidence="9">
    <location>
        <position position="41"/>
    </location>
    <ligand>
        <name>substrate</name>
    </ligand>
</feature>
<keyword evidence="2 9" id="KW-0808">Transferase</keyword>
<dbReference type="HAMAP" id="MF_00151">
    <property type="entry name" value="PPAT_bact"/>
    <property type="match status" value="1"/>
</dbReference>
<feature type="site" description="Transition state stabilizer" evidence="9">
    <location>
        <position position="17"/>
    </location>
</feature>
<dbReference type="Proteomes" id="UP000253034">
    <property type="component" value="Unassembled WGS sequence"/>
</dbReference>
<sequence>MRIWVYPGSFDPITNGHIDVINRASKLCDKLIIAVLVNNNKQPAFSLQERVELIKCVFADRPDIEIESFSGLLINFMKGKNAKCIIKGLRAVSDYEYELQMALLNKNFAPDIETLFMMSSINYSFLSSSIVKELAKNGGKIDGLVPECIREAVTRKFQIGL</sequence>
<dbReference type="AlphaFoldDB" id="A0A369B9J6"/>
<comment type="pathway">
    <text evidence="9">Cofactor biosynthesis; coenzyme A biosynthesis; CoA from (R)-pantothenate: step 4/5.</text>
</comment>
<evidence type="ECO:0000256" key="7">
    <source>
        <dbReference type="ARBA" id="ARBA00022993"/>
    </source>
</evidence>
<gene>
    <name evidence="9" type="primary">coaD</name>
    <name evidence="11" type="ORF">DFR58_108131</name>
</gene>
<comment type="cofactor">
    <cofactor evidence="9">
        <name>Mg(2+)</name>
        <dbReference type="ChEBI" id="CHEBI:18420"/>
    </cofactor>
</comment>
<dbReference type="EMBL" id="QPJT01000008">
    <property type="protein sequence ID" value="RCX17236.1"/>
    <property type="molecule type" value="Genomic_DNA"/>
</dbReference>
<accession>A0A369B9J6</accession>
<keyword evidence="4 9" id="KW-0547">Nucleotide-binding</keyword>
<dbReference type="InterPro" id="IPR014729">
    <property type="entry name" value="Rossmann-like_a/b/a_fold"/>
</dbReference>
<evidence type="ECO:0000256" key="3">
    <source>
        <dbReference type="ARBA" id="ARBA00022695"/>
    </source>
</evidence>
<keyword evidence="3 9" id="KW-0548">Nucleotidyltransferase</keyword>
<evidence type="ECO:0000259" key="10">
    <source>
        <dbReference type="Pfam" id="PF01467"/>
    </source>
</evidence>
<evidence type="ECO:0000256" key="6">
    <source>
        <dbReference type="ARBA" id="ARBA00022842"/>
    </source>
</evidence>
<dbReference type="Pfam" id="PF01467">
    <property type="entry name" value="CTP_transf_like"/>
    <property type="match status" value="1"/>
</dbReference>
<feature type="binding site" evidence="9">
    <location>
        <position position="98"/>
    </location>
    <ligand>
        <name>ATP</name>
        <dbReference type="ChEBI" id="CHEBI:30616"/>
    </ligand>
</feature>
<organism evidence="11 12">
    <name type="scientific">Anaerobacterium chartisolvens</name>
    <dbReference type="NCBI Taxonomy" id="1297424"/>
    <lineage>
        <taxon>Bacteria</taxon>
        <taxon>Bacillati</taxon>
        <taxon>Bacillota</taxon>
        <taxon>Clostridia</taxon>
        <taxon>Eubacteriales</taxon>
        <taxon>Oscillospiraceae</taxon>
        <taxon>Anaerobacterium</taxon>
    </lineage>
</organism>
<feature type="binding site" evidence="9">
    <location>
        <position position="17"/>
    </location>
    <ligand>
        <name>ATP</name>
        <dbReference type="ChEBI" id="CHEBI:30616"/>
    </ligand>
</feature>
<keyword evidence="7 9" id="KW-0173">Coenzyme A biosynthesis</keyword>
<dbReference type="GO" id="GO:0005737">
    <property type="term" value="C:cytoplasm"/>
    <property type="evidence" value="ECO:0007669"/>
    <property type="project" value="UniProtKB-SubCell"/>
</dbReference>
<feature type="binding site" evidence="9">
    <location>
        <position position="73"/>
    </location>
    <ligand>
        <name>substrate</name>
    </ligand>
</feature>
<feature type="binding site" evidence="9">
    <location>
        <position position="9"/>
    </location>
    <ligand>
        <name>substrate</name>
    </ligand>
</feature>
<evidence type="ECO:0000256" key="2">
    <source>
        <dbReference type="ARBA" id="ARBA00022679"/>
    </source>
</evidence>
<dbReference type="PANTHER" id="PTHR21342:SF1">
    <property type="entry name" value="PHOSPHOPANTETHEINE ADENYLYLTRANSFERASE"/>
    <property type="match status" value="1"/>
</dbReference>
<feature type="domain" description="Cytidyltransferase-like" evidence="10">
    <location>
        <begin position="5"/>
        <end position="133"/>
    </location>
</feature>
<dbReference type="NCBIfam" id="TIGR00125">
    <property type="entry name" value="cyt_tran_rel"/>
    <property type="match status" value="1"/>
</dbReference>
<comment type="subunit">
    <text evidence="9">Homohexamer.</text>
</comment>
<dbReference type="InterPro" id="IPR004821">
    <property type="entry name" value="Cyt_trans-like"/>
</dbReference>
<dbReference type="RefSeq" id="WP_114297471.1">
    <property type="nucleotide sequence ID" value="NZ_QPJT01000008.1"/>
</dbReference>
<dbReference type="InterPro" id="IPR001980">
    <property type="entry name" value="PPAT"/>
</dbReference>
<dbReference type="OrthoDB" id="9806661at2"/>
<evidence type="ECO:0000313" key="11">
    <source>
        <dbReference type="EMBL" id="RCX17236.1"/>
    </source>
</evidence>
<dbReference type="UniPathway" id="UPA00241">
    <property type="reaction ID" value="UER00355"/>
</dbReference>
<dbReference type="GO" id="GO:0015937">
    <property type="term" value="P:coenzyme A biosynthetic process"/>
    <property type="evidence" value="ECO:0007669"/>
    <property type="project" value="UniProtKB-UniRule"/>
</dbReference>
<keyword evidence="1 9" id="KW-0963">Cytoplasm</keyword>
<evidence type="ECO:0000313" key="12">
    <source>
        <dbReference type="Proteomes" id="UP000253034"/>
    </source>
</evidence>
<evidence type="ECO:0000256" key="8">
    <source>
        <dbReference type="ARBA" id="ARBA00029346"/>
    </source>
</evidence>
<reference evidence="11 12" key="1">
    <citation type="submission" date="2018-07" db="EMBL/GenBank/DDBJ databases">
        <title>Genomic Encyclopedia of Type Strains, Phase IV (KMG-IV): sequencing the most valuable type-strain genomes for metagenomic binning, comparative biology and taxonomic classification.</title>
        <authorList>
            <person name="Goeker M."/>
        </authorList>
    </citation>
    <scope>NUCLEOTIDE SEQUENCE [LARGE SCALE GENOMIC DNA]</scope>
    <source>
        <strain evidence="11 12">DSM 27016</strain>
    </source>
</reference>
<comment type="caution">
    <text evidence="11">The sequence shown here is derived from an EMBL/GenBank/DDBJ whole genome shotgun (WGS) entry which is preliminary data.</text>
</comment>
<evidence type="ECO:0000256" key="1">
    <source>
        <dbReference type="ARBA" id="ARBA00022490"/>
    </source>
</evidence>
<feature type="binding site" evidence="9">
    <location>
        <begin position="88"/>
        <end position="90"/>
    </location>
    <ligand>
        <name>ATP</name>
        <dbReference type="ChEBI" id="CHEBI:30616"/>
    </ligand>
</feature>
<feature type="binding site" evidence="9">
    <location>
        <begin position="9"/>
        <end position="10"/>
    </location>
    <ligand>
        <name>ATP</name>
        <dbReference type="ChEBI" id="CHEBI:30616"/>
    </ligand>
</feature>
<comment type="subcellular location">
    <subcellularLocation>
        <location evidence="9">Cytoplasm</location>
    </subcellularLocation>
</comment>
<proteinExistence type="inferred from homology"/>
<comment type="similarity">
    <text evidence="9">Belongs to the bacterial CoaD family.</text>
</comment>
<keyword evidence="6 9" id="KW-0460">Magnesium</keyword>
<keyword evidence="12" id="KW-1185">Reference proteome</keyword>
<evidence type="ECO:0000256" key="4">
    <source>
        <dbReference type="ARBA" id="ARBA00022741"/>
    </source>
</evidence>
<name>A0A369B9J6_9FIRM</name>